<evidence type="ECO:0000313" key="2">
    <source>
        <dbReference type="EMBL" id="ADN12616.1"/>
    </source>
</evidence>
<proteinExistence type="predicted"/>
<name>E0U9C4_GLOV7</name>
<gene>
    <name evidence="2" type="ordered locus">Cyan7822_0579</name>
</gene>
<evidence type="ECO:0000256" key="1">
    <source>
        <dbReference type="SAM" id="MobiDB-lite"/>
    </source>
</evidence>
<dbReference type="KEGG" id="cyj:Cyan7822_0579"/>
<dbReference type="AlphaFoldDB" id="E0U9C4"/>
<dbReference type="SUPFAM" id="SSF140376">
    <property type="entry name" value="ChaB-like"/>
    <property type="match status" value="1"/>
</dbReference>
<dbReference type="RefSeq" id="WP_013320726.1">
    <property type="nucleotide sequence ID" value="NC_014501.1"/>
</dbReference>
<reference evidence="3" key="1">
    <citation type="journal article" date="2011" name="MBio">
        <title>Novel metabolic attributes of the genus Cyanothece, comprising a group of unicellular nitrogen-fixing Cyanobacteria.</title>
        <authorList>
            <person name="Bandyopadhyay A."/>
            <person name="Elvitigala T."/>
            <person name="Welsh E."/>
            <person name="Stockel J."/>
            <person name="Liberton M."/>
            <person name="Min H."/>
            <person name="Sherman L.A."/>
            <person name="Pakrasi H.B."/>
        </authorList>
    </citation>
    <scope>NUCLEOTIDE SEQUENCE [LARGE SCALE GENOMIC DNA]</scope>
    <source>
        <strain evidence="3">PCC 7822</strain>
    </source>
</reference>
<feature type="region of interest" description="Disordered" evidence="1">
    <location>
        <begin position="56"/>
        <end position="81"/>
    </location>
</feature>
<accession>E0U9C4</accession>
<dbReference type="eggNOG" id="COG4572">
    <property type="taxonomic scope" value="Bacteria"/>
</dbReference>
<dbReference type="EMBL" id="CP002198">
    <property type="protein sequence ID" value="ADN12616.1"/>
    <property type="molecule type" value="Genomic_DNA"/>
</dbReference>
<dbReference type="Pfam" id="PF06150">
    <property type="entry name" value="ChaB"/>
    <property type="match status" value="1"/>
</dbReference>
<dbReference type="STRING" id="497965.Cyan7822_0579"/>
<dbReference type="InterPro" id="IPR009317">
    <property type="entry name" value="ChaB"/>
</dbReference>
<feature type="compositionally biased region" description="Basic and acidic residues" evidence="1">
    <location>
        <begin position="58"/>
        <end position="74"/>
    </location>
</feature>
<evidence type="ECO:0000313" key="3">
    <source>
        <dbReference type="Proteomes" id="UP000008206"/>
    </source>
</evidence>
<keyword evidence="3" id="KW-1185">Reference proteome</keyword>
<protein>
    <submittedName>
        <fullName evidence="2">ChaB family protein</fullName>
    </submittedName>
</protein>
<dbReference type="Proteomes" id="UP000008206">
    <property type="component" value="Chromosome"/>
</dbReference>
<dbReference type="InterPro" id="IPR037205">
    <property type="entry name" value="ChaB_sf"/>
</dbReference>
<organism evidence="2 3">
    <name type="scientific">Gloeothece verrucosa (strain PCC 7822)</name>
    <name type="common">Cyanothece sp. (strain PCC 7822)</name>
    <dbReference type="NCBI Taxonomy" id="497965"/>
    <lineage>
        <taxon>Bacteria</taxon>
        <taxon>Bacillati</taxon>
        <taxon>Cyanobacteriota</taxon>
        <taxon>Cyanophyceae</taxon>
        <taxon>Oscillatoriophycideae</taxon>
        <taxon>Chroococcales</taxon>
        <taxon>Aphanothecaceae</taxon>
        <taxon>Gloeothece</taxon>
        <taxon>Gloeothece verrucosa</taxon>
    </lineage>
</organism>
<dbReference type="Gene3D" id="1.10.1740.70">
    <property type="entry name" value="ChaB"/>
    <property type="match status" value="1"/>
</dbReference>
<sequence length="81" mass="9047">MAYETVEQIPNDVREKLPEGAQNIFRAAFNSASEDGLNEQEATQVAWNSIRVSYVQGEDGKWQPRPEEKTDHKPIGNMGAA</sequence>
<dbReference type="OrthoDB" id="515114at2"/>
<dbReference type="HOGENOM" id="CLU_179907_1_0_3"/>